<evidence type="ECO:0000256" key="1">
    <source>
        <dbReference type="ARBA" id="ARBA00034127"/>
    </source>
</evidence>
<dbReference type="HOGENOM" id="CLU_106785_1_0_1"/>
<dbReference type="Pfam" id="PF11176">
    <property type="entry name" value="Tma16"/>
    <property type="match status" value="1"/>
</dbReference>
<dbReference type="RefSeq" id="XP_040674876.1">
    <property type="nucleotide sequence ID" value="XM_040827135.1"/>
</dbReference>
<dbReference type="Proteomes" id="UP000030816">
    <property type="component" value="Unassembled WGS sequence"/>
</dbReference>
<dbReference type="GO" id="GO:0005634">
    <property type="term" value="C:nucleus"/>
    <property type="evidence" value="ECO:0007669"/>
    <property type="project" value="TreeGrafter"/>
</dbReference>
<dbReference type="EMBL" id="AZHE01000051">
    <property type="protein sequence ID" value="KHN93810.1"/>
    <property type="molecule type" value="Genomic_DNA"/>
</dbReference>
<dbReference type="Gene3D" id="1.20.1440.170">
    <property type="entry name" value="Translation machinery-associated protein 16-like"/>
    <property type="match status" value="1"/>
</dbReference>
<dbReference type="PANTHER" id="PTHR13349:SF2">
    <property type="entry name" value="TRANSLATION MACHINERY-ASSOCIATED PROTEIN 16"/>
    <property type="match status" value="1"/>
</dbReference>
<dbReference type="InterPro" id="IPR021346">
    <property type="entry name" value="Tma16"/>
</dbReference>
<evidence type="ECO:0008006" key="4">
    <source>
        <dbReference type="Google" id="ProtNLM"/>
    </source>
</evidence>
<dbReference type="GeneID" id="63742792"/>
<sequence length="189" mass="21601">MPSSLQKTRKHIAKKRNGEVNALHAKSRDSLRLHKAGVRDQRLEKLAAARSKKEQPIGTVSIPQRNFDRVSFFQESLDEKDPQPLDVETVQSYIKRFIRQYDEEYDGLKKARRPGRPASAREDLLKLKIAALEKEYRNGFVIPDVMTANHAKSLQDWEGSWAYLTTLPWIKVSSAGQVRSAEFPSKGIN</sequence>
<evidence type="ECO:0000313" key="3">
    <source>
        <dbReference type="Proteomes" id="UP000030816"/>
    </source>
</evidence>
<protein>
    <recommendedName>
        <fullName evidence="4">Translation machinery-associated protein 16</fullName>
    </recommendedName>
</protein>
<gene>
    <name evidence="2" type="ORF">MAM_08337</name>
</gene>
<comment type="similarity">
    <text evidence="1">Belongs to the TMA16 family.</text>
</comment>
<reference evidence="2 3" key="1">
    <citation type="journal article" date="2014" name="Proc. Natl. Acad. Sci. U.S.A.">
        <title>Trajectory and genomic determinants of fungal-pathogen speciation and host adaptation.</title>
        <authorList>
            <person name="Hu X."/>
            <person name="Xiao G."/>
            <person name="Zheng P."/>
            <person name="Shang Y."/>
            <person name="Su Y."/>
            <person name="Zhang X."/>
            <person name="Liu X."/>
            <person name="Zhan S."/>
            <person name="St Leger R.J."/>
            <person name="Wang C."/>
        </authorList>
    </citation>
    <scope>NUCLEOTIDE SEQUENCE [LARGE SCALE GENOMIC DNA]</scope>
    <source>
        <strain evidence="2 3">ARSEF 1941</strain>
    </source>
</reference>
<comment type="caution">
    <text evidence="2">The sequence shown here is derived from an EMBL/GenBank/DDBJ whole genome shotgun (WGS) entry which is preliminary data.</text>
</comment>
<dbReference type="STRING" id="1081103.A0A0B2WLC2"/>
<organism evidence="2 3">
    <name type="scientific">Metarhizium album (strain ARSEF 1941)</name>
    <dbReference type="NCBI Taxonomy" id="1081103"/>
    <lineage>
        <taxon>Eukaryota</taxon>
        <taxon>Fungi</taxon>
        <taxon>Dikarya</taxon>
        <taxon>Ascomycota</taxon>
        <taxon>Pezizomycotina</taxon>
        <taxon>Sordariomycetes</taxon>
        <taxon>Hypocreomycetidae</taxon>
        <taxon>Hypocreales</taxon>
        <taxon>Clavicipitaceae</taxon>
        <taxon>Metarhizium</taxon>
    </lineage>
</organism>
<dbReference type="OrthoDB" id="270284at2759"/>
<accession>A0A0B2WLC2</accession>
<dbReference type="AlphaFoldDB" id="A0A0B2WLC2"/>
<evidence type="ECO:0000313" key="2">
    <source>
        <dbReference type="EMBL" id="KHN93810.1"/>
    </source>
</evidence>
<dbReference type="InterPro" id="IPR038356">
    <property type="entry name" value="Tma16_sf"/>
</dbReference>
<name>A0A0B2WLC2_METAS</name>
<keyword evidence="3" id="KW-1185">Reference proteome</keyword>
<dbReference type="PANTHER" id="PTHR13349">
    <property type="entry name" value="TRANSLATION MACHINERY-ASSOCIATED PROTEIN 16"/>
    <property type="match status" value="1"/>
</dbReference>
<proteinExistence type="inferred from homology"/>